<evidence type="ECO:0000256" key="2">
    <source>
        <dbReference type="ARBA" id="ARBA00022741"/>
    </source>
</evidence>
<dbReference type="InterPro" id="IPR004344">
    <property type="entry name" value="TTL/TTLL_fam"/>
</dbReference>
<protein>
    <submittedName>
        <fullName evidence="4">Tubulin polyglutamylase TTLL13</fullName>
    </submittedName>
</protein>
<dbReference type="PROSITE" id="PS51221">
    <property type="entry name" value="TTL"/>
    <property type="match status" value="1"/>
</dbReference>
<dbReference type="GO" id="GO:0070740">
    <property type="term" value="F:tubulin-glutamic acid ligase activity"/>
    <property type="evidence" value="ECO:0007669"/>
    <property type="project" value="TreeGrafter"/>
</dbReference>
<dbReference type="PANTHER" id="PTHR12241:SF147">
    <property type="entry name" value="TUBULIN POLYGLUTAMYLASE TTLL7"/>
    <property type="match status" value="1"/>
</dbReference>
<dbReference type="Pfam" id="PF03133">
    <property type="entry name" value="TTL"/>
    <property type="match status" value="1"/>
</dbReference>
<organism evidence="4">
    <name type="scientific">Lygus hesperus</name>
    <name type="common">Western plant bug</name>
    <dbReference type="NCBI Taxonomy" id="30085"/>
    <lineage>
        <taxon>Eukaryota</taxon>
        <taxon>Metazoa</taxon>
        <taxon>Ecdysozoa</taxon>
        <taxon>Arthropoda</taxon>
        <taxon>Hexapoda</taxon>
        <taxon>Insecta</taxon>
        <taxon>Pterygota</taxon>
        <taxon>Neoptera</taxon>
        <taxon>Paraneoptera</taxon>
        <taxon>Hemiptera</taxon>
        <taxon>Heteroptera</taxon>
        <taxon>Panheteroptera</taxon>
        <taxon>Cimicomorpha</taxon>
        <taxon>Miridae</taxon>
        <taxon>Mirini</taxon>
        <taxon>Lygus</taxon>
    </lineage>
</organism>
<reference evidence="4" key="2">
    <citation type="submission" date="2014-07" db="EMBL/GenBank/DDBJ databases">
        <authorList>
            <person name="Hull J."/>
        </authorList>
    </citation>
    <scope>NUCLEOTIDE SEQUENCE</scope>
</reference>
<reference evidence="4" key="1">
    <citation type="journal article" date="2014" name="PLoS ONE">
        <title>Transcriptome-Based Identification of ABC Transporters in the Western Tarnished Plant Bug Lygus hesperus.</title>
        <authorList>
            <person name="Hull J.J."/>
            <person name="Chaney K."/>
            <person name="Geib S.M."/>
            <person name="Fabrick J.A."/>
            <person name="Brent C.S."/>
            <person name="Walsh D."/>
            <person name="Lavine L.C."/>
        </authorList>
    </citation>
    <scope>NUCLEOTIDE SEQUENCE</scope>
</reference>
<gene>
    <name evidence="4" type="primary">TTLL13</name>
    <name evidence="4" type="ORF">CM83_101725</name>
</gene>
<keyword evidence="1" id="KW-0436">Ligase</keyword>
<dbReference type="Gene3D" id="3.30.470.20">
    <property type="entry name" value="ATP-grasp fold, B domain"/>
    <property type="match status" value="1"/>
</dbReference>
<dbReference type="GO" id="GO:0005524">
    <property type="term" value="F:ATP binding"/>
    <property type="evidence" value="ECO:0007669"/>
    <property type="project" value="UniProtKB-KW"/>
</dbReference>
<dbReference type="AlphaFoldDB" id="A0A0A9ZD81"/>
<dbReference type="GO" id="GO:0000226">
    <property type="term" value="P:microtubule cytoskeleton organization"/>
    <property type="evidence" value="ECO:0007669"/>
    <property type="project" value="TreeGrafter"/>
</dbReference>
<evidence type="ECO:0000313" key="4">
    <source>
        <dbReference type="EMBL" id="JAG39760.1"/>
    </source>
</evidence>
<dbReference type="SUPFAM" id="SSF56059">
    <property type="entry name" value="Glutathione synthetase ATP-binding domain-like"/>
    <property type="match status" value="1"/>
</dbReference>
<dbReference type="GO" id="GO:0036064">
    <property type="term" value="C:ciliary basal body"/>
    <property type="evidence" value="ECO:0007669"/>
    <property type="project" value="TreeGrafter"/>
</dbReference>
<keyword evidence="2" id="KW-0547">Nucleotide-binding</keyword>
<dbReference type="GO" id="GO:0015631">
    <property type="term" value="F:tubulin binding"/>
    <property type="evidence" value="ECO:0007669"/>
    <property type="project" value="TreeGrafter"/>
</dbReference>
<proteinExistence type="predicted"/>
<evidence type="ECO:0000256" key="3">
    <source>
        <dbReference type="ARBA" id="ARBA00022840"/>
    </source>
</evidence>
<evidence type="ECO:0000256" key="1">
    <source>
        <dbReference type="ARBA" id="ARBA00022598"/>
    </source>
</evidence>
<keyword evidence="3" id="KW-0067">ATP-binding</keyword>
<name>A0A0A9ZD81_LYGHE</name>
<sequence length="273" mass="31827">MHAVTRAVYQLYLEQYHQDTCNINRCDWNIAWIDRYGMNFLRTLQKHQKINYIPGIELLSKKKNFVRIVHYLTSRLQHHYAFVPLSWDLPRMYREFVQYHTVMSDMESTSSQDAQKPTYIVKPGASCQGSGIYLIQNPKDLRTRHPSTSIVVSKYIDNPLLIQNFKFDLRIYVLVTSSNPPRIYVFEEGLARFCTQTYEFPCASNLQSIYAHLTNYTINKTNRAGCGGEKKSQNTDNFKWSLSQLNEYLVAEYGARVCAGVWDRIHVIIVSTV</sequence>
<accession>A0A0A9ZD81</accession>
<dbReference type="EMBL" id="GBHO01003844">
    <property type="protein sequence ID" value="JAG39760.1"/>
    <property type="molecule type" value="Transcribed_RNA"/>
</dbReference>
<dbReference type="PANTHER" id="PTHR12241">
    <property type="entry name" value="TUBULIN POLYGLUTAMYLASE"/>
    <property type="match status" value="1"/>
</dbReference>